<keyword evidence="2" id="KW-1185">Reference proteome</keyword>
<comment type="caution">
    <text evidence="1">The sequence shown here is derived from an EMBL/GenBank/DDBJ whole genome shotgun (WGS) entry which is preliminary data.</text>
</comment>
<dbReference type="Proteomes" id="UP000266723">
    <property type="component" value="Unassembled WGS sequence"/>
</dbReference>
<evidence type="ECO:0000313" key="2">
    <source>
        <dbReference type="Proteomes" id="UP000266723"/>
    </source>
</evidence>
<gene>
    <name evidence="1" type="ORF">DY000_02024761</name>
</gene>
<name>A0ABQ7E094_BRACR</name>
<dbReference type="EMBL" id="QGKV02000299">
    <property type="protein sequence ID" value="KAF3590684.1"/>
    <property type="molecule type" value="Genomic_DNA"/>
</dbReference>
<evidence type="ECO:0000313" key="1">
    <source>
        <dbReference type="EMBL" id="KAF3590684.1"/>
    </source>
</evidence>
<reference evidence="1 2" key="1">
    <citation type="journal article" date="2020" name="BMC Genomics">
        <title>Intraspecific diversification of the crop wild relative Brassica cretica Lam. using demographic model selection.</title>
        <authorList>
            <person name="Kioukis A."/>
            <person name="Michalopoulou V.A."/>
            <person name="Briers L."/>
            <person name="Pirintsos S."/>
            <person name="Studholme D.J."/>
            <person name="Pavlidis P."/>
            <person name="Sarris P.F."/>
        </authorList>
    </citation>
    <scope>NUCLEOTIDE SEQUENCE [LARGE SCALE GENOMIC DNA]</scope>
    <source>
        <strain evidence="2">cv. PFS-1207/04</strain>
    </source>
</reference>
<protein>
    <submittedName>
        <fullName evidence="1">Uncharacterized protein</fullName>
    </submittedName>
</protein>
<proteinExistence type="predicted"/>
<organism evidence="1 2">
    <name type="scientific">Brassica cretica</name>
    <name type="common">Mustard</name>
    <dbReference type="NCBI Taxonomy" id="69181"/>
    <lineage>
        <taxon>Eukaryota</taxon>
        <taxon>Viridiplantae</taxon>
        <taxon>Streptophyta</taxon>
        <taxon>Embryophyta</taxon>
        <taxon>Tracheophyta</taxon>
        <taxon>Spermatophyta</taxon>
        <taxon>Magnoliopsida</taxon>
        <taxon>eudicotyledons</taxon>
        <taxon>Gunneridae</taxon>
        <taxon>Pentapetalae</taxon>
        <taxon>rosids</taxon>
        <taxon>malvids</taxon>
        <taxon>Brassicales</taxon>
        <taxon>Brassicaceae</taxon>
        <taxon>Brassiceae</taxon>
        <taxon>Brassica</taxon>
    </lineage>
</organism>
<sequence length="84" mass="9347">MQMSGWQIALSCMQPDLSPITIRVLNLRVRETMVSSFLVEMTSANLLKQILNSGKLVIFSGELDYNNEADALLNKDCDIGRGDL</sequence>
<accession>A0ABQ7E094</accession>